<sequence length="52" mass="6092">MLFSKYNILPKLFQIFHTLSLGKGGSCEQMGNSEVGWFQFQPLWERIKKRTA</sequence>
<reference evidence="1 2" key="1">
    <citation type="submission" date="2013-08" db="EMBL/GenBank/DDBJ databases">
        <authorList>
            <person name="Weinstock G."/>
            <person name="Sodergren E."/>
            <person name="Wylie T."/>
            <person name="Fulton L."/>
            <person name="Fulton R."/>
            <person name="Fronick C."/>
            <person name="O'Laughlin M."/>
            <person name="Godfrey J."/>
            <person name="Miner T."/>
            <person name="Herter B."/>
            <person name="Appelbaum E."/>
            <person name="Cordes M."/>
            <person name="Lek S."/>
            <person name="Wollam A."/>
            <person name="Pepin K.H."/>
            <person name="Palsikar V.B."/>
            <person name="Mitreva M."/>
            <person name="Wilson R.K."/>
        </authorList>
    </citation>
    <scope>NUCLEOTIDE SEQUENCE [LARGE SCALE GENOMIC DNA]</scope>
    <source>
        <strain evidence="1 2">ATCC 12856</strain>
    </source>
</reference>
<dbReference type="Proteomes" id="UP000016511">
    <property type="component" value="Unassembled WGS sequence"/>
</dbReference>
<dbReference type="AlphaFoldDB" id="U1YKT3"/>
<dbReference type="STRING" id="649747.HMPREF0083_00535"/>
<dbReference type="EMBL" id="AWSJ01000040">
    <property type="protein sequence ID" value="ERI11391.1"/>
    <property type="molecule type" value="Genomic_DNA"/>
</dbReference>
<comment type="caution">
    <text evidence="1">The sequence shown here is derived from an EMBL/GenBank/DDBJ whole genome shotgun (WGS) entry which is preliminary data.</text>
</comment>
<evidence type="ECO:0000313" key="2">
    <source>
        <dbReference type="Proteomes" id="UP000016511"/>
    </source>
</evidence>
<name>U1YKT3_ANEAE</name>
<dbReference type="PATRIC" id="fig|649747.3.peg.478"/>
<proteinExistence type="predicted"/>
<keyword evidence="2" id="KW-1185">Reference proteome</keyword>
<protein>
    <submittedName>
        <fullName evidence="1">Uncharacterized protein</fullName>
    </submittedName>
</protein>
<organism evidence="1 2">
    <name type="scientific">Aneurinibacillus aneurinilyticus ATCC 12856</name>
    <dbReference type="NCBI Taxonomy" id="649747"/>
    <lineage>
        <taxon>Bacteria</taxon>
        <taxon>Bacillati</taxon>
        <taxon>Bacillota</taxon>
        <taxon>Bacilli</taxon>
        <taxon>Bacillales</taxon>
        <taxon>Paenibacillaceae</taxon>
        <taxon>Aneurinibacillus group</taxon>
        <taxon>Aneurinibacillus</taxon>
    </lineage>
</organism>
<gene>
    <name evidence="1" type="ORF">HMPREF0083_00535</name>
</gene>
<dbReference type="HOGENOM" id="CLU_3076192_0_0_9"/>
<evidence type="ECO:0000313" key="1">
    <source>
        <dbReference type="EMBL" id="ERI11391.1"/>
    </source>
</evidence>
<accession>U1YKT3</accession>